<dbReference type="PANTHER" id="PTHR11731:SF154">
    <property type="entry name" value="VENOM DIPEPTIDYL PEPTIDASE 4-LIKE PROTEIN"/>
    <property type="match status" value="1"/>
</dbReference>
<dbReference type="GO" id="GO:0012505">
    <property type="term" value="C:endomembrane system"/>
    <property type="evidence" value="ECO:0007669"/>
    <property type="project" value="UniProtKB-SubCell"/>
</dbReference>
<dbReference type="AlphaFoldDB" id="A0AAN7PDT7"/>
<dbReference type="GO" id="GO:0008236">
    <property type="term" value="F:serine-type peptidase activity"/>
    <property type="evidence" value="ECO:0007669"/>
    <property type="project" value="UniProtKB-KW"/>
</dbReference>
<dbReference type="GO" id="GO:0008239">
    <property type="term" value="F:dipeptidyl-peptidase activity"/>
    <property type="evidence" value="ECO:0007669"/>
    <property type="project" value="TreeGrafter"/>
</dbReference>
<dbReference type="InterPro" id="IPR002469">
    <property type="entry name" value="Peptidase_S9B_N"/>
</dbReference>
<gene>
    <name evidence="4" type="ORF">RN001_008807</name>
</gene>
<keyword evidence="5" id="KW-1185">Reference proteome</keyword>
<dbReference type="SUPFAM" id="SSF53474">
    <property type="entry name" value="alpha/beta-Hydrolases"/>
    <property type="match status" value="1"/>
</dbReference>
<feature type="domain" description="Peptidase S9 prolyl oligopeptidase catalytic" evidence="2">
    <location>
        <begin position="549"/>
        <end position="641"/>
    </location>
</feature>
<evidence type="ECO:0000313" key="4">
    <source>
        <dbReference type="EMBL" id="KAK4880661.1"/>
    </source>
</evidence>
<dbReference type="Gene3D" id="2.140.10.30">
    <property type="entry name" value="Dipeptidylpeptidase IV, N-terminal domain"/>
    <property type="match status" value="2"/>
</dbReference>
<dbReference type="SUPFAM" id="SSF82171">
    <property type="entry name" value="DPP6 N-terminal domain-like"/>
    <property type="match status" value="1"/>
</dbReference>
<reference evidence="5" key="1">
    <citation type="submission" date="2023-01" db="EMBL/GenBank/DDBJ databases">
        <title>Key to firefly adult light organ development and bioluminescence: homeobox transcription factors regulate luciferase expression and transportation to peroxisome.</title>
        <authorList>
            <person name="Fu X."/>
        </authorList>
    </citation>
    <scope>NUCLEOTIDE SEQUENCE [LARGE SCALE GENOMIC DNA]</scope>
</reference>
<evidence type="ECO:0000259" key="3">
    <source>
        <dbReference type="Pfam" id="PF00930"/>
    </source>
</evidence>
<dbReference type="Pfam" id="PF00930">
    <property type="entry name" value="DPPIV_N"/>
    <property type="match status" value="1"/>
</dbReference>
<dbReference type="InterPro" id="IPR001375">
    <property type="entry name" value="Peptidase_S9_cat"/>
</dbReference>
<keyword evidence="1" id="KW-0732">Signal</keyword>
<dbReference type="EMBL" id="JARPUR010000003">
    <property type="protein sequence ID" value="KAK4880661.1"/>
    <property type="molecule type" value="Genomic_DNA"/>
</dbReference>
<dbReference type="PANTHER" id="PTHR11731">
    <property type="entry name" value="PROTEASE FAMILY S9B,C DIPEPTIDYL-PEPTIDASE IV-RELATED"/>
    <property type="match status" value="1"/>
</dbReference>
<dbReference type="Gene3D" id="3.40.50.1820">
    <property type="entry name" value="alpha/beta hydrolase"/>
    <property type="match status" value="2"/>
</dbReference>
<accession>A0AAN7PDT7</accession>
<feature type="domain" description="Dipeptidylpeptidase IV N-terminal" evidence="3">
    <location>
        <begin position="97"/>
        <end position="244"/>
    </location>
</feature>
<sequence>MYRFTVYILLFVTTTTTLQPFTLEEILSGTYSDNKWNGTWISDTVFWFKDSEHNIRLFDASKNSSKIYLNADIYSKYLDSTIVLSKNMRYALIRHNQNLQCLQLVKWAPHEGALVYVYKNNIYYLHDAFNVYAPQQITRDGIPGSTLWFSPNGNRLAFAHFDDTDVSDFHYILYGESYDQYPSVITLKYPKVGTTNPKVVLKYVDLYKSFKAVEMKGAVDLQLLTDDYIYQDAFWISNEDLIYTETSAKGWITTSSPIFNNDNSKFLIIVPEQEENDTYNHLSLIDNSNFNNRNRLTYGRRIVSSVCKWDTISNLIYYIGSTNESSSHQQVFQFNLNTNSDSCLTCNFITPEGFCKFASAEFSTASSYAAIICKGPGPTTVKIQNLKSLEYFEWESNYGLRNLISKKLIPIQRNLKVNTGNGFMVHVRLLIPPEHTEDANIKYPMIVHAYGGPDSNLISDEYSIGLENYFVTNCKYIYAVIDGRGSGRYGNNFLFQVYRQLGSVEVEDPIEKFINIKNIDRFFIARSSLVNRLLLKLLITNIFCGLGSIYTEKYMGVNTDKDNKKGYKNTDITNYVENLRNKLFCIIHGSADSNVHYQHSMLLFKALHEKNINFCQQSYSDQNHNFQNSFRHLYQFIDSFINYGFLYKSEK</sequence>
<dbReference type="GO" id="GO:0005886">
    <property type="term" value="C:plasma membrane"/>
    <property type="evidence" value="ECO:0007669"/>
    <property type="project" value="TreeGrafter"/>
</dbReference>
<dbReference type="GO" id="GO:0006508">
    <property type="term" value="P:proteolysis"/>
    <property type="evidence" value="ECO:0007669"/>
    <property type="project" value="UniProtKB-KW"/>
</dbReference>
<evidence type="ECO:0000313" key="5">
    <source>
        <dbReference type="Proteomes" id="UP001353858"/>
    </source>
</evidence>
<dbReference type="InterPro" id="IPR029058">
    <property type="entry name" value="AB_hydrolase_fold"/>
</dbReference>
<protein>
    <recommendedName>
        <fullName evidence="6">Dipeptidyl peptidase 4</fullName>
    </recommendedName>
</protein>
<dbReference type="Pfam" id="PF00326">
    <property type="entry name" value="Peptidase_S9"/>
    <property type="match status" value="2"/>
</dbReference>
<comment type="caution">
    <text evidence="4">The sequence shown here is derived from an EMBL/GenBank/DDBJ whole genome shotgun (WGS) entry which is preliminary data.</text>
</comment>
<feature type="chain" id="PRO_5042875358" description="Dipeptidyl peptidase 4" evidence="1">
    <location>
        <begin position="18"/>
        <end position="651"/>
    </location>
</feature>
<evidence type="ECO:0000259" key="2">
    <source>
        <dbReference type="Pfam" id="PF00326"/>
    </source>
</evidence>
<dbReference type="Proteomes" id="UP001353858">
    <property type="component" value="Unassembled WGS sequence"/>
</dbReference>
<dbReference type="GO" id="GO:0004177">
    <property type="term" value="F:aminopeptidase activity"/>
    <property type="evidence" value="ECO:0007669"/>
    <property type="project" value="UniProtKB-KW"/>
</dbReference>
<feature type="domain" description="Peptidase S9 prolyl oligopeptidase catalytic" evidence="2">
    <location>
        <begin position="467"/>
        <end position="511"/>
    </location>
</feature>
<proteinExistence type="predicted"/>
<dbReference type="InterPro" id="IPR050278">
    <property type="entry name" value="Serine_Prot_S9B/DPPIV"/>
</dbReference>
<evidence type="ECO:0000256" key="1">
    <source>
        <dbReference type="SAM" id="SignalP"/>
    </source>
</evidence>
<feature type="signal peptide" evidence="1">
    <location>
        <begin position="1"/>
        <end position="17"/>
    </location>
</feature>
<name>A0AAN7PDT7_9COLE</name>
<organism evidence="4 5">
    <name type="scientific">Aquatica leii</name>
    <dbReference type="NCBI Taxonomy" id="1421715"/>
    <lineage>
        <taxon>Eukaryota</taxon>
        <taxon>Metazoa</taxon>
        <taxon>Ecdysozoa</taxon>
        <taxon>Arthropoda</taxon>
        <taxon>Hexapoda</taxon>
        <taxon>Insecta</taxon>
        <taxon>Pterygota</taxon>
        <taxon>Neoptera</taxon>
        <taxon>Endopterygota</taxon>
        <taxon>Coleoptera</taxon>
        <taxon>Polyphaga</taxon>
        <taxon>Elateriformia</taxon>
        <taxon>Elateroidea</taxon>
        <taxon>Lampyridae</taxon>
        <taxon>Luciolinae</taxon>
        <taxon>Aquatica</taxon>
    </lineage>
</organism>
<evidence type="ECO:0008006" key="6">
    <source>
        <dbReference type="Google" id="ProtNLM"/>
    </source>
</evidence>